<sequence>MMGFFSAVFLVMPGILVNLFIDEGEKKIIYLASLCLFIGAFEQPSIAISTVFSSALKGAGDAKTPLIVSLMTSWIIRLPLIFYFIHFLKLSVIYVWWVTVIQWGVDAILMLILFEKKLNSRNKLFLSKTL</sequence>
<dbReference type="GO" id="GO:0042910">
    <property type="term" value="F:xenobiotic transmembrane transporter activity"/>
    <property type="evidence" value="ECO:0007669"/>
    <property type="project" value="InterPro"/>
</dbReference>
<comment type="function">
    <text evidence="1">Multidrug efflux pump.</text>
</comment>
<keyword evidence="3" id="KW-1133">Transmembrane helix</keyword>
<name>C6PTM7_9CLOT</name>
<proteinExistence type="predicted"/>
<dbReference type="AlphaFoldDB" id="C6PTM7"/>
<dbReference type="GO" id="GO:0015297">
    <property type="term" value="F:antiporter activity"/>
    <property type="evidence" value="ECO:0007669"/>
    <property type="project" value="InterPro"/>
</dbReference>
<reference evidence="4 5" key="1">
    <citation type="submission" date="2009-06" db="EMBL/GenBank/DDBJ databases">
        <title>The draft genome of Clostridium carboxidivorans P7.</title>
        <authorList>
            <consortium name="US DOE Joint Genome Institute (JGI-PGF)"/>
            <person name="Lucas S."/>
            <person name="Copeland A."/>
            <person name="Lapidus A."/>
            <person name="Glavina del Rio T."/>
            <person name="Tice H."/>
            <person name="Bruce D."/>
            <person name="Goodwin L."/>
            <person name="Pitluck S."/>
            <person name="Larimer F."/>
            <person name="Land M.L."/>
            <person name="Hauser L."/>
            <person name="Hemme C.L."/>
        </authorList>
    </citation>
    <scope>NUCLEOTIDE SEQUENCE [LARGE SCALE GENOMIC DNA]</scope>
    <source>
        <strain evidence="4 5">P7</strain>
    </source>
</reference>
<feature type="transmembrane region" description="Helical" evidence="3">
    <location>
        <begin position="64"/>
        <end position="88"/>
    </location>
</feature>
<keyword evidence="3" id="KW-0472">Membrane</keyword>
<dbReference type="Pfam" id="PF01554">
    <property type="entry name" value="MatE"/>
    <property type="match status" value="1"/>
</dbReference>
<evidence type="ECO:0000313" key="5">
    <source>
        <dbReference type="Proteomes" id="UP000004198"/>
    </source>
</evidence>
<feature type="transmembrane region" description="Helical" evidence="3">
    <location>
        <begin position="28"/>
        <end position="52"/>
    </location>
</feature>
<dbReference type="InterPro" id="IPR050222">
    <property type="entry name" value="MATE_MdtK"/>
</dbReference>
<comment type="caution">
    <text evidence="4">The sequence shown here is derived from an EMBL/GenBank/DDBJ whole genome shotgun (WGS) entry which is preliminary data.</text>
</comment>
<dbReference type="InterPro" id="IPR002528">
    <property type="entry name" value="MATE_fam"/>
</dbReference>
<accession>C6PTM7</accession>
<organism evidence="4 5">
    <name type="scientific">Clostridium carboxidivorans P7</name>
    <dbReference type="NCBI Taxonomy" id="536227"/>
    <lineage>
        <taxon>Bacteria</taxon>
        <taxon>Bacillati</taxon>
        <taxon>Bacillota</taxon>
        <taxon>Clostridia</taxon>
        <taxon>Eubacteriales</taxon>
        <taxon>Clostridiaceae</taxon>
        <taxon>Clostridium</taxon>
    </lineage>
</organism>
<feature type="transmembrane region" description="Helical" evidence="3">
    <location>
        <begin position="94"/>
        <end position="114"/>
    </location>
</feature>
<evidence type="ECO:0000256" key="2">
    <source>
        <dbReference type="ARBA" id="ARBA00020268"/>
    </source>
</evidence>
<evidence type="ECO:0000256" key="1">
    <source>
        <dbReference type="ARBA" id="ARBA00003408"/>
    </source>
</evidence>
<dbReference type="GO" id="GO:0005886">
    <property type="term" value="C:plasma membrane"/>
    <property type="evidence" value="ECO:0007669"/>
    <property type="project" value="TreeGrafter"/>
</dbReference>
<evidence type="ECO:0000313" key="4">
    <source>
        <dbReference type="EMBL" id="EET87363.1"/>
    </source>
</evidence>
<dbReference type="eggNOG" id="COG0534">
    <property type="taxonomic scope" value="Bacteria"/>
</dbReference>
<dbReference type="PANTHER" id="PTHR43298:SF4">
    <property type="entry name" value="DRUG_SODIUM ANTIPORTER"/>
    <property type="match status" value="1"/>
</dbReference>
<protein>
    <recommendedName>
        <fullName evidence="2">Probable multidrug resistance protein NorM</fullName>
    </recommendedName>
</protein>
<dbReference type="EMBL" id="ACVI01000031">
    <property type="protein sequence ID" value="EET87363.1"/>
    <property type="molecule type" value="Genomic_DNA"/>
</dbReference>
<keyword evidence="5" id="KW-1185">Reference proteome</keyword>
<dbReference type="RefSeq" id="WP_007061029.1">
    <property type="nucleotide sequence ID" value="NZ_ACVI01000031.1"/>
</dbReference>
<evidence type="ECO:0000256" key="3">
    <source>
        <dbReference type="SAM" id="Phobius"/>
    </source>
</evidence>
<dbReference type="Proteomes" id="UP000004198">
    <property type="component" value="Unassembled WGS sequence"/>
</dbReference>
<keyword evidence="3" id="KW-0812">Transmembrane</keyword>
<dbReference type="PANTHER" id="PTHR43298">
    <property type="entry name" value="MULTIDRUG RESISTANCE PROTEIN NORM-RELATED"/>
    <property type="match status" value="1"/>
</dbReference>
<gene>
    <name evidence="4" type="ORF">CcarbDRAFT_2144</name>
</gene>